<proteinExistence type="predicted"/>
<comment type="caution">
    <text evidence="1">The sequence shown here is derived from an EMBL/GenBank/DDBJ whole genome shotgun (WGS) entry which is preliminary data.</text>
</comment>
<dbReference type="AlphaFoldDB" id="A0AAV7NRL1"/>
<dbReference type="Proteomes" id="UP001066276">
    <property type="component" value="Chromosome 8"/>
</dbReference>
<gene>
    <name evidence="1" type="ORF">NDU88_003699</name>
</gene>
<evidence type="ECO:0000313" key="1">
    <source>
        <dbReference type="EMBL" id="KAJ1115475.1"/>
    </source>
</evidence>
<organism evidence="1 2">
    <name type="scientific">Pleurodeles waltl</name>
    <name type="common">Iberian ribbed newt</name>
    <dbReference type="NCBI Taxonomy" id="8319"/>
    <lineage>
        <taxon>Eukaryota</taxon>
        <taxon>Metazoa</taxon>
        <taxon>Chordata</taxon>
        <taxon>Craniata</taxon>
        <taxon>Vertebrata</taxon>
        <taxon>Euteleostomi</taxon>
        <taxon>Amphibia</taxon>
        <taxon>Batrachia</taxon>
        <taxon>Caudata</taxon>
        <taxon>Salamandroidea</taxon>
        <taxon>Salamandridae</taxon>
        <taxon>Pleurodelinae</taxon>
        <taxon>Pleurodeles</taxon>
    </lineage>
</organism>
<reference evidence="1" key="1">
    <citation type="journal article" date="2022" name="bioRxiv">
        <title>Sequencing and chromosome-scale assembly of the giantPleurodeles waltlgenome.</title>
        <authorList>
            <person name="Brown T."/>
            <person name="Elewa A."/>
            <person name="Iarovenko S."/>
            <person name="Subramanian E."/>
            <person name="Araus A.J."/>
            <person name="Petzold A."/>
            <person name="Susuki M."/>
            <person name="Suzuki K.-i.T."/>
            <person name="Hayashi T."/>
            <person name="Toyoda A."/>
            <person name="Oliveira C."/>
            <person name="Osipova E."/>
            <person name="Leigh N.D."/>
            <person name="Simon A."/>
            <person name="Yun M.H."/>
        </authorList>
    </citation>
    <scope>NUCLEOTIDE SEQUENCE</scope>
    <source>
        <strain evidence="1">20211129_DDA</strain>
        <tissue evidence="1">Liver</tissue>
    </source>
</reference>
<keyword evidence="2" id="KW-1185">Reference proteome</keyword>
<accession>A0AAV7NRL1</accession>
<name>A0AAV7NRL1_PLEWA</name>
<sequence length="111" mass="12527">MECGVRQRSLYRGLSREGLAKWDVVEVRLQGELEEEFTETGMADRDSTDRAVKIVTNTSDAADSFERIGLNDENDGIDLDLYKFDSEGSIEWLVLDSSKEKLLGCEGNERC</sequence>
<evidence type="ECO:0000313" key="2">
    <source>
        <dbReference type="Proteomes" id="UP001066276"/>
    </source>
</evidence>
<dbReference type="EMBL" id="JANPWB010000012">
    <property type="protein sequence ID" value="KAJ1115475.1"/>
    <property type="molecule type" value="Genomic_DNA"/>
</dbReference>
<protein>
    <submittedName>
        <fullName evidence="1">Uncharacterized protein</fullName>
    </submittedName>
</protein>